<dbReference type="OrthoDB" id="79289at2157"/>
<evidence type="ECO:0000313" key="2">
    <source>
        <dbReference type="Proteomes" id="UP000245577"/>
    </source>
</evidence>
<gene>
    <name evidence="1" type="ORF">MBBWO_00670</name>
</gene>
<reference evidence="1 2" key="1">
    <citation type="submission" date="2017-03" db="EMBL/GenBank/DDBJ databases">
        <title>Genome sequence of Methanobrevibacter wosei.</title>
        <authorList>
            <person name="Poehlein A."/>
            <person name="Seedorf H."/>
            <person name="Daniel R."/>
        </authorList>
    </citation>
    <scope>NUCLEOTIDE SEQUENCE [LARGE SCALE GENOMIC DNA]</scope>
    <source>
        <strain evidence="1 2">DSM 11979</strain>
    </source>
</reference>
<dbReference type="RefSeq" id="WP_116668901.1">
    <property type="nucleotide sequence ID" value="NZ_CASEFK010000001.1"/>
</dbReference>
<evidence type="ECO:0000313" key="1">
    <source>
        <dbReference type="EMBL" id="PWB87289.1"/>
    </source>
</evidence>
<organism evidence="1 2">
    <name type="scientific">Methanobrevibacter woesei</name>
    <dbReference type="NCBI Taxonomy" id="190976"/>
    <lineage>
        <taxon>Archaea</taxon>
        <taxon>Methanobacteriati</taxon>
        <taxon>Methanobacteriota</taxon>
        <taxon>Methanomada group</taxon>
        <taxon>Methanobacteria</taxon>
        <taxon>Methanobacteriales</taxon>
        <taxon>Methanobacteriaceae</taxon>
        <taxon>Methanobrevibacter</taxon>
    </lineage>
</organism>
<dbReference type="EMBL" id="MZGU01000001">
    <property type="protein sequence ID" value="PWB87289.1"/>
    <property type="molecule type" value="Genomic_DNA"/>
</dbReference>
<proteinExistence type="predicted"/>
<accession>A0A2U1S9W5</accession>
<sequence length="98" mass="11350">MPYCPNCGAFVPSGNSTCSCGTSFILSFREDYEKLRDMYNDASSYERNGNYSRASEVYNRILDDIRILERDWDFGYGSDSYEEISRIEADARNALRRI</sequence>
<dbReference type="AlphaFoldDB" id="A0A2U1S9W5"/>
<protein>
    <submittedName>
        <fullName evidence="1">Uncharacterized protein</fullName>
    </submittedName>
</protein>
<comment type="caution">
    <text evidence="1">The sequence shown here is derived from an EMBL/GenBank/DDBJ whole genome shotgun (WGS) entry which is preliminary data.</text>
</comment>
<dbReference type="Proteomes" id="UP000245577">
    <property type="component" value="Unassembled WGS sequence"/>
</dbReference>
<keyword evidence="2" id="KW-1185">Reference proteome</keyword>
<name>A0A2U1S9W5_9EURY</name>